<proteinExistence type="predicted"/>
<accession>A0A1A9Z554</accession>
<dbReference type="AlphaFoldDB" id="A0A1A9Z554"/>
<dbReference type="VEuPathDB" id="VectorBase:GPAI004227"/>
<name>A0A1A9Z554_GLOPL</name>
<sequence length="122" mass="14422">MPHFKAKDNQINALVLACWLCCVVTPWLNVGVHGNVKKFQSYFCHRISQKIENNSDLKAFKLKSLTDSGLNTYKETIEMSYYLARFKCLQKNMNKIKLKQQQQQQREKLQRIASLLYLFFEL</sequence>
<keyword evidence="2" id="KW-1185">Reference proteome</keyword>
<dbReference type="Proteomes" id="UP000092445">
    <property type="component" value="Unassembled WGS sequence"/>
</dbReference>
<reference evidence="2" key="1">
    <citation type="submission" date="2014-03" db="EMBL/GenBank/DDBJ databases">
        <authorList>
            <person name="Aksoy S."/>
            <person name="Warren W."/>
            <person name="Wilson R.K."/>
        </authorList>
    </citation>
    <scope>NUCLEOTIDE SEQUENCE [LARGE SCALE GENOMIC DNA]</scope>
    <source>
        <strain evidence="2">IAEA</strain>
    </source>
</reference>
<organism evidence="1 2">
    <name type="scientific">Glossina pallidipes</name>
    <name type="common">Tsetse fly</name>
    <dbReference type="NCBI Taxonomy" id="7398"/>
    <lineage>
        <taxon>Eukaryota</taxon>
        <taxon>Metazoa</taxon>
        <taxon>Ecdysozoa</taxon>
        <taxon>Arthropoda</taxon>
        <taxon>Hexapoda</taxon>
        <taxon>Insecta</taxon>
        <taxon>Pterygota</taxon>
        <taxon>Neoptera</taxon>
        <taxon>Endopterygota</taxon>
        <taxon>Diptera</taxon>
        <taxon>Brachycera</taxon>
        <taxon>Muscomorpha</taxon>
        <taxon>Hippoboscoidea</taxon>
        <taxon>Glossinidae</taxon>
        <taxon>Glossina</taxon>
    </lineage>
</organism>
<evidence type="ECO:0000313" key="1">
    <source>
        <dbReference type="EnsemblMetazoa" id="GPAI004227-PA"/>
    </source>
</evidence>
<protein>
    <submittedName>
        <fullName evidence="1">Uncharacterized protein</fullName>
    </submittedName>
</protein>
<reference evidence="1" key="2">
    <citation type="submission" date="2020-05" db="UniProtKB">
        <authorList>
            <consortium name="EnsemblMetazoa"/>
        </authorList>
    </citation>
    <scope>IDENTIFICATION</scope>
    <source>
        <strain evidence="1">IAEA</strain>
    </source>
</reference>
<dbReference type="EnsemblMetazoa" id="GPAI004227-RA">
    <property type="protein sequence ID" value="GPAI004227-PA"/>
    <property type="gene ID" value="GPAI004227"/>
</dbReference>
<evidence type="ECO:0000313" key="2">
    <source>
        <dbReference type="Proteomes" id="UP000092445"/>
    </source>
</evidence>